<reference evidence="2" key="1">
    <citation type="submission" date="2022-11" db="UniProtKB">
        <authorList>
            <consortium name="WormBaseParasite"/>
        </authorList>
    </citation>
    <scope>IDENTIFICATION</scope>
</reference>
<protein>
    <submittedName>
        <fullName evidence="2">Uncharacterized protein</fullName>
    </submittedName>
</protein>
<keyword evidence="1" id="KW-1185">Reference proteome</keyword>
<dbReference type="WBParaSite" id="jg8983">
    <property type="protein sequence ID" value="jg8983"/>
    <property type="gene ID" value="jg8983"/>
</dbReference>
<evidence type="ECO:0000313" key="1">
    <source>
        <dbReference type="Proteomes" id="UP000887574"/>
    </source>
</evidence>
<organism evidence="1 2">
    <name type="scientific">Ditylenchus dipsaci</name>
    <dbReference type="NCBI Taxonomy" id="166011"/>
    <lineage>
        <taxon>Eukaryota</taxon>
        <taxon>Metazoa</taxon>
        <taxon>Ecdysozoa</taxon>
        <taxon>Nematoda</taxon>
        <taxon>Chromadorea</taxon>
        <taxon>Rhabditida</taxon>
        <taxon>Tylenchina</taxon>
        <taxon>Tylenchomorpha</taxon>
        <taxon>Sphaerularioidea</taxon>
        <taxon>Anguinidae</taxon>
        <taxon>Anguininae</taxon>
        <taxon>Ditylenchus</taxon>
    </lineage>
</organism>
<accession>A0A915ESD0</accession>
<evidence type="ECO:0000313" key="2">
    <source>
        <dbReference type="WBParaSite" id="jg8983"/>
    </source>
</evidence>
<proteinExistence type="predicted"/>
<name>A0A915ESD0_9BILA</name>
<dbReference type="AlphaFoldDB" id="A0A915ESD0"/>
<dbReference type="Proteomes" id="UP000887574">
    <property type="component" value="Unplaced"/>
</dbReference>
<sequence>MDAYDVFEGRQPPRRQRTDYIGNHKKLFWKLGFSANGRGILRGERYVRKMERYSQDCRLMGIDAVKFREVLREDDDEDQEVPLNYNKEYQIGEKLFMTCMWRDGGHRRLCQLGPGKSPHLQNKKW</sequence>